<organism evidence="2 3">
    <name type="scientific">Halobacterium salinarum (strain ATCC 33171 / DSM 3754 / JCM 8978 / NBRC 102687 / NCIMB 764 / 91-R6)</name>
    <dbReference type="NCBI Taxonomy" id="2597657"/>
    <lineage>
        <taxon>Archaea</taxon>
        <taxon>Methanobacteriati</taxon>
        <taxon>Methanobacteriota</taxon>
        <taxon>Stenosarchaea group</taxon>
        <taxon>Halobacteria</taxon>
        <taxon>Halobacteriales</taxon>
        <taxon>Halobacteriaceae</taxon>
        <taxon>Halobacterium</taxon>
    </lineage>
</organism>
<gene>
    <name evidence="2" type="ORF">HBSAL_13170</name>
</gene>
<geneLocation type="plasmid" evidence="3">
    <name>phsal2</name>
</geneLocation>
<sequence length="209" mass="24154">MIRSQEFEKLDDPDKIRKKATNLVKYIRNFGERDSIEVSELEASLVVEEGEDGTEHAYIQPEPAKIRMTAPTAQIITRGKDGETEVFLPADRTEEWTQLALRDEKVGDLANLLDRGDDWVNLYRIYEFIQDNIESEDNIVEQGWWSKSEKDRFKQTANSRDAIGDNARHANNRIPAPNNPMTQAEAKRQIDSLVDQWLEHRKQIAESVK</sequence>
<proteinExistence type="predicted"/>
<evidence type="ECO:0000256" key="1">
    <source>
        <dbReference type="SAM" id="MobiDB-lite"/>
    </source>
</evidence>
<protein>
    <submittedName>
        <fullName evidence="2">Uncharacterized protein</fullName>
    </submittedName>
</protein>
<evidence type="ECO:0000313" key="3">
    <source>
        <dbReference type="Proteomes" id="UP000296216"/>
    </source>
</evidence>
<dbReference type="AlphaFoldDB" id="A0A4D6GYB2"/>
<dbReference type="EMBL" id="CP038633">
    <property type="protein sequence ID" value="QCC46146.1"/>
    <property type="molecule type" value="Genomic_DNA"/>
</dbReference>
<feature type="region of interest" description="Disordered" evidence="1">
    <location>
        <begin position="167"/>
        <end position="186"/>
    </location>
</feature>
<evidence type="ECO:0000313" key="2">
    <source>
        <dbReference type="EMBL" id="QCC46146.1"/>
    </source>
</evidence>
<dbReference type="Proteomes" id="UP000296216">
    <property type="component" value="Plasmid pHSAL2"/>
</dbReference>
<keyword evidence="2" id="KW-0614">Plasmid</keyword>
<accession>A0A4D6GYB2</accession>
<reference evidence="2 3" key="1">
    <citation type="journal article" date="2019" name="Microbiol. Resour. Announc.">
        <title>The Genome Sequence of the Halobacterium salinarum Type Strain Is Closely Related to That of Laboratory Strains NRC-1 and R1.</title>
        <authorList>
            <person name="Pfeiffer F."/>
            <person name="Marchfelder A."/>
            <person name="Habermann B."/>
            <person name="Dyall-Smith M.L."/>
        </authorList>
    </citation>
    <scope>NUCLEOTIDE SEQUENCE [LARGE SCALE GENOMIC DNA]</scope>
    <source>
        <strain evidence="3">ATCC 33171 / DSM 3754 / JCM 8978 / NBRC 102687 / NCIMB 764 / 91-R6</strain>
        <plasmid evidence="3">phsal2</plasmid>
    </source>
</reference>
<name>A0A4D6GYB2_HALS9</name>